<accession>A0ABS0K9T4</accession>
<gene>
    <name evidence="1" type="ORF">IW249_005744</name>
</gene>
<name>A0ABS0K9T4_9ACTN</name>
<organism evidence="1 2">
    <name type="scientific">Micromonospora vinacea</name>
    <dbReference type="NCBI Taxonomy" id="709878"/>
    <lineage>
        <taxon>Bacteria</taxon>
        <taxon>Bacillati</taxon>
        <taxon>Actinomycetota</taxon>
        <taxon>Actinomycetes</taxon>
        <taxon>Micromonosporales</taxon>
        <taxon>Micromonosporaceae</taxon>
        <taxon>Micromonospora</taxon>
    </lineage>
</organism>
<reference evidence="1 2" key="1">
    <citation type="submission" date="2020-11" db="EMBL/GenBank/DDBJ databases">
        <title>Sequencing the genomes of 1000 actinobacteria strains.</title>
        <authorList>
            <person name="Klenk H.-P."/>
        </authorList>
    </citation>
    <scope>NUCLEOTIDE SEQUENCE [LARGE SCALE GENOMIC DNA]</scope>
    <source>
        <strain evidence="1 2">DSM 101695</strain>
    </source>
</reference>
<dbReference type="EMBL" id="JADOTY010000001">
    <property type="protein sequence ID" value="MBG6105330.1"/>
    <property type="molecule type" value="Genomic_DNA"/>
</dbReference>
<dbReference type="Proteomes" id="UP000631791">
    <property type="component" value="Unassembled WGS sequence"/>
</dbReference>
<sequence length="50" mass="5366">MKTIDVDVLDNPAWASLTGPHALFAEVRVQAARSPSEAVPGDRHAGKARR</sequence>
<comment type="caution">
    <text evidence="1">The sequence shown here is derived from an EMBL/GenBank/DDBJ whole genome shotgun (WGS) entry which is preliminary data.</text>
</comment>
<dbReference type="RefSeq" id="WP_196923641.1">
    <property type="nucleotide sequence ID" value="NZ_JADOTY010000001.1"/>
</dbReference>
<keyword evidence="2" id="KW-1185">Reference proteome</keyword>
<proteinExistence type="predicted"/>
<evidence type="ECO:0000313" key="1">
    <source>
        <dbReference type="EMBL" id="MBG6105330.1"/>
    </source>
</evidence>
<evidence type="ECO:0000313" key="2">
    <source>
        <dbReference type="Proteomes" id="UP000631791"/>
    </source>
</evidence>
<protein>
    <submittedName>
        <fullName evidence="1">Uncharacterized protein</fullName>
    </submittedName>
</protein>